<dbReference type="Proteomes" id="UP000054107">
    <property type="component" value="Unassembled WGS sequence"/>
</dbReference>
<keyword evidence="3" id="KW-1185">Reference proteome</keyword>
<dbReference type="EMBL" id="LN718904">
    <property type="protein sequence ID" value="CEP06954.1"/>
    <property type="molecule type" value="Genomic_DNA"/>
</dbReference>
<sequence>MSAMTHTSWFKLSSLFSTKRKLPPMQDEPVSNEKAMLTTLAPLMSKITTHNGASLPSPIATIASTATSVSTPPTPTDSLETDHVLRAKSDDNDASIHSKDSVPLGPCLRYRMTRSDRRSFQRRRITRPFAPKYEIEWQENQWLQLDESTNKQIEQMRRNGFTKIAIRRDASLEKHIEYNRPTELDVQLELSFNNSYPPESGNQSKLVDSSSSCCQPSQFSVRRTHWWRTSHRVAEAYLPDWVDSDLCCNVPDAPDNYSAGRSSLSYSLNNMQHPKMPDTPIISQKSSFSQLPQQQQQEQDYSYKPLQYNNPPFLMEKPTLVLG</sequence>
<name>A0A0B7MVU9_9FUNG</name>
<dbReference type="AlphaFoldDB" id="A0A0B7MVU9"/>
<feature type="compositionally biased region" description="Low complexity" evidence="1">
    <location>
        <begin position="283"/>
        <end position="299"/>
    </location>
</feature>
<protein>
    <submittedName>
        <fullName evidence="2">Uncharacterized protein</fullName>
    </submittedName>
</protein>
<dbReference type="OrthoDB" id="2216037at2759"/>
<organism evidence="2 3">
    <name type="scientific">Parasitella parasitica</name>
    <dbReference type="NCBI Taxonomy" id="35722"/>
    <lineage>
        <taxon>Eukaryota</taxon>
        <taxon>Fungi</taxon>
        <taxon>Fungi incertae sedis</taxon>
        <taxon>Mucoromycota</taxon>
        <taxon>Mucoromycotina</taxon>
        <taxon>Mucoromycetes</taxon>
        <taxon>Mucorales</taxon>
        <taxon>Mucorineae</taxon>
        <taxon>Mucoraceae</taxon>
        <taxon>Parasitella</taxon>
    </lineage>
</organism>
<evidence type="ECO:0000256" key="1">
    <source>
        <dbReference type="SAM" id="MobiDB-lite"/>
    </source>
</evidence>
<proteinExistence type="predicted"/>
<gene>
    <name evidence="2" type="primary">PARPA_00216.1 scaffold 530</name>
</gene>
<evidence type="ECO:0000313" key="2">
    <source>
        <dbReference type="EMBL" id="CEP06954.1"/>
    </source>
</evidence>
<reference evidence="2 3" key="1">
    <citation type="submission" date="2014-09" db="EMBL/GenBank/DDBJ databases">
        <authorList>
            <person name="Ellenberger Sabrina"/>
        </authorList>
    </citation>
    <scope>NUCLEOTIDE SEQUENCE [LARGE SCALE GENOMIC DNA]</scope>
    <source>
        <strain evidence="2 3">CBS 412.66</strain>
    </source>
</reference>
<feature type="region of interest" description="Disordered" evidence="1">
    <location>
        <begin position="268"/>
        <end position="299"/>
    </location>
</feature>
<evidence type="ECO:0000313" key="3">
    <source>
        <dbReference type="Proteomes" id="UP000054107"/>
    </source>
</evidence>
<accession>A0A0B7MVU9</accession>